<dbReference type="RefSeq" id="WP_189142392.1">
    <property type="nucleotide sequence ID" value="NZ_BMNK01000013.1"/>
</dbReference>
<comment type="caution">
    <text evidence="1">The sequence shown here is derived from an EMBL/GenBank/DDBJ whole genome shotgun (WGS) entry which is preliminary data.</text>
</comment>
<organism evidence="1 2">
    <name type="scientific">Nonomuraea glycinis</name>
    <dbReference type="NCBI Taxonomy" id="2047744"/>
    <lineage>
        <taxon>Bacteria</taxon>
        <taxon>Bacillati</taxon>
        <taxon>Actinomycetota</taxon>
        <taxon>Actinomycetes</taxon>
        <taxon>Streptosporangiales</taxon>
        <taxon>Streptosporangiaceae</taxon>
        <taxon>Nonomuraea</taxon>
    </lineage>
</organism>
<accession>A0A918AA97</accession>
<reference evidence="1" key="1">
    <citation type="journal article" date="2014" name="Int. J. Syst. Evol. Microbiol.">
        <title>Complete genome sequence of Corynebacterium casei LMG S-19264T (=DSM 44701T), isolated from a smear-ripened cheese.</title>
        <authorList>
            <consortium name="US DOE Joint Genome Institute (JGI-PGF)"/>
            <person name="Walter F."/>
            <person name="Albersmeier A."/>
            <person name="Kalinowski J."/>
            <person name="Ruckert C."/>
        </authorList>
    </citation>
    <scope>NUCLEOTIDE SEQUENCE</scope>
    <source>
        <strain evidence="1">CGMCC 4.7430</strain>
    </source>
</reference>
<dbReference type="AlphaFoldDB" id="A0A918AA97"/>
<reference evidence="1" key="2">
    <citation type="submission" date="2020-09" db="EMBL/GenBank/DDBJ databases">
        <authorList>
            <person name="Sun Q."/>
            <person name="Zhou Y."/>
        </authorList>
    </citation>
    <scope>NUCLEOTIDE SEQUENCE</scope>
    <source>
        <strain evidence="1">CGMCC 4.7430</strain>
    </source>
</reference>
<evidence type="ECO:0000313" key="2">
    <source>
        <dbReference type="Proteomes" id="UP000660745"/>
    </source>
</evidence>
<keyword evidence="2" id="KW-1185">Reference proteome</keyword>
<proteinExistence type="predicted"/>
<gene>
    <name evidence="1" type="ORF">GCM10012278_63210</name>
</gene>
<protein>
    <submittedName>
        <fullName evidence="1">Uncharacterized protein</fullName>
    </submittedName>
</protein>
<evidence type="ECO:0000313" key="1">
    <source>
        <dbReference type="EMBL" id="GGP13036.1"/>
    </source>
</evidence>
<dbReference type="EMBL" id="BMNK01000013">
    <property type="protein sequence ID" value="GGP13036.1"/>
    <property type="molecule type" value="Genomic_DNA"/>
</dbReference>
<dbReference type="Proteomes" id="UP000660745">
    <property type="component" value="Unassembled WGS sequence"/>
</dbReference>
<name>A0A918AA97_9ACTN</name>
<sequence>MIYGAGDVRVENGGLVRTVFIVQGCDSGTFSSDCGPWSIATSVKVPY</sequence>